<keyword evidence="1" id="KW-1188">Viral release from host cell</keyword>
<organism evidence="5 6">
    <name type="scientific">Salibacterium halotolerans</name>
    <dbReference type="NCBI Taxonomy" id="1884432"/>
    <lineage>
        <taxon>Bacteria</taxon>
        <taxon>Bacillati</taxon>
        <taxon>Bacillota</taxon>
        <taxon>Bacilli</taxon>
        <taxon>Bacillales</taxon>
        <taxon>Bacillaceae</taxon>
    </lineage>
</organism>
<dbReference type="RefSeq" id="WP_093335124.1">
    <property type="nucleotide sequence ID" value="NZ_FOXD01000002.1"/>
</dbReference>
<accession>A0A1I5MP38</accession>
<evidence type="ECO:0000259" key="4">
    <source>
        <dbReference type="Pfam" id="PF10145"/>
    </source>
</evidence>
<dbReference type="AlphaFoldDB" id="A0A1I5MP38"/>
<dbReference type="OrthoDB" id="90760at2"/>
<dbReference type="PANTHER" id="PTHR37813">
    <property type="entry name" value="FELS-2 PROPHAGE PROTEIN"/>
    <property type="match status" value="1"/>
</dbReference>
<evidence type="ECO:0000313" key="5">
    <source>
        <dbReference type="EMBL" id="SFP11319.1"/>
    </source>
</evidence>
<feature type="compositionally biased region" description="Basic and acidic residues" evidence="2">
    <location>
        <begin position="769"/>
        <end position="796"/>
    </location>
</feature>
<keyword evidence="6" id="KW-1185">Reference proteome</keyword>
<sequence length="796" mass="84570">MSSQKTYEIAFQMGANMDSSVRKAFSSANKNLDKIGNNAEDASEKTGLLQKSLQSIGKVGLAGVGAAMTAAAGGAAAAFASAENFQQAMRSVEAATGASNQEMNELETISKNLYNNNMGENWQDLADAVSQTKNITGLAGEELQNATNNAIAYRDTFGADLQSSIQATDTMMKNFGITSEQAYNLLAQGQQAGLDKSGDLLESANEYANHFSNLGMNAEEMFSIFQQGADSGAFSVDKVGDAVKEFGIRATDGSKASQEAFETLGLNADKMTQKISEGGPAAQKAFQTVIKELDKAGDSQEALQAGAALMGAPFEDLGVEAIAALSNVQNEFDITKASMDQIGDVKYDTVGQAFQGIGRQLQTGLLIPMGEKLMPVLQRFSDFINANMPAIKSVFGGVIDSIVQSLNNMGDSFSTQDLQNFITSIQEKMPQIKSSIQGAFSTAGVIINTFGKTLNWVRKNSDQLLAATAGLASAFIAFKVITSVVAMFRALRTALAAATIAQRALNLTMMISPIGVIAAAVGALVAAGVLLWKNFDIVKVKVQQLWQKLLNNPIMAIVAGPIGALIAAGISLWKNWDLIRAKSIQIWNAIKSFFAGIGPWFSKLFSGIGNAAASVGKAIGSAFTSAYNGITSLFSGIGNWFSGVFSSVTGAFRSGINGVIGLANSAIGSLNNISVDIPNWVPGMGGKSFGVNIPRIPMLAEGGITTGATLAMIGEGAEQEAVLPLSKLEGMLSSSETDNSSSYTDNDTKFVYAPVHYHYGDTNQEDIENAERESQRDFEKRMRRYEKEKERKDPRR</sequence>
<feature type="domain" description="Phage tail tape measure protein" evidence="4">
    <location>
        <begin position="117"/>
        <end position="311"/>
    </location>
</feature>
<dbReference type="STRING" id="1884432.SAMN05518683_102295"/>
<evidence type="ECO:0000313" key="6">
    <source>
        <dbReference type="Proteomes" id="UP000198892"/>
    </source>
</evidence>
<protein>
    <submittedName>
        <fullName evidence="5">Phage-related minor tail protein</fullName>
    </submittedName>
</protein>
<evidence type="ECO:0000256" key="3">
    <source>
        <dbReference type="SAM" id="Phobius"/>
    </source>
</evidence>
<dbReference type="PANTHER" id="PTHR37813:SF1">
    <property type="entry name" value="FELS-2 PROPHAGE PROTEIN"/>
    <property type="match status" value="1"/>
</dbReference>
<dbReference type="InterPro" id="IPR010090">
    <property type="entry name" value="Phage_tape_meas"/>
</dbReference>
<reference evidence="6" key="1">
    <citation type="submission" date="2016-10" db="EMBL/GenBank/DDBJ databases">
        <authorList>
            <person name="Varghese N."/>
            <person name="Submissions S."/>
        </authorList>
    </citation>
    <scope>NUCLEOTIDE SEQUENCE [LARGE SCALE GENOMIC DNA]</scope>
    <source>
        <strain evidence="6">S7</strain>
    </source>
</reference>
<name>A0A1I5MP38_9BACI</name>
<feature type="transmembrane region" description="Helical" evidence="3">
    <location>
        <begin position="464"/>
        <end position="488"/>
    </location>
</feature>
<dbReference type="EMBL" id="FOXD01000002">
    <property type="protein sequence ID" value="SFP11319.1"/>
    <property type="molecule type" value="Genomic_DNA"/>
</dbReference>
<keyword evidence="3" id="KW-1133">Transmembrane helix</keyword>
<feature type="transmembrane region" description="Helical" evidence="3">
    <location>
        <begin position="509"/>
        <end position="532"/>
    </location>
</feature>
<dbReference type="Pfam" id="PF10145">
    <property type="entry name" value="PhageMin_Tail"/>
    <property type="match status" value="1"/>
</dbReference>
<feature type="transmembrane region" description="Helical" evidence="3">
    <location>
        <begin position="552"/>
        <end position="573"/>
    </location>
</feature>
<dbReference type="Proteomes" id="UP000198892">
    <property type="component" value="Unassembled WGS sequence"/>
</dbReference>
<keyword evidence="3" id="KW-0472">Membrane</keyword>
<evidence type="ECO:0000256" key="2">
    <source>
        <dbReference type="SAM" id="MobiDB-lite"/>
    </source>
</evidence>
<gene>
    <name evidence="5" type="ORF">SAMN05518683_102295</name>
</gene>
<feature type="region of interest" description="Disordered" evidence="2">
    <location>
        <begin position="761"/>
        <end position="796"/>
    </location>
</feature>
<proteinExistence type="predicted"/>
<keyword evidence="3" id="KW-0812">Transmembrane</keyword>
<evidence type="ECO:0000256" key="1">
    <source>
        <dbReference type="ARBA" id="ARBA00022612"/>
    </source>
</evidence>